<dbReference type="Proteomes" id="UP000011134">
    <property type="component" value="Unassembled WGS sequence"/>
</dbReference>
<organism evidence="1 2">
    <name type="scientific">Photobacterium marinum</name>
    <dbReference type="NCBI Taxonomy" id="1056511"/>
    <lineage>
        <taxon>Bacteria</taxon>
        <taxon>Pseudomonadati</taxon>
        <taxon>Pseudomonadota</taxon>
        <taxon>Gammaproteobacteria</taxon>
        <taxon>Vibrionales</taxon>
        <taxon>Vibrionaceae</taxon>
        <taxon>Photobacterium</taxon>
    </lineage>
</organism>
<comment type="caution">
    <text evidence="1">The sequence shown here is derived from an EMBL/GenBank/DDBJ whole genome shotgun (WGS) entry which is preliminary data.</text>
</comment>
<keyword evidence="2" id="KW-1185">Reference proteome</keyword>
<evidence type="ECO:0008006" key="3">
    <source>
        <dbReference type="Google" id="ProtNLM"/>
    </source>
</evidence>
<dbReference type="InterPro" id="IPR046350">
    <property type="entry name" value="Cystatin_sf"/>
</dbReference>
<reference evidence="1 2" key="1">
    <citation type="submission" date="2012-12" db="EMBL/GenBank/DDBJ databases">
        <title>Genome Assembly of Photobacterium sp. AK15.</title>
        <authorList>
            <person name="Khatri I."/>
            <person name="Vaidya B."/>
            <person name="Srinivas T.N.R."/>
            <person name="Subramanian S."/>
            <person name="Pinnaka A."/>
        </authorList>
    </citation>
    <scope>NUCLEOTIDE SEQUENCE [LARGE SCALE GENOMIC DNA]</scope>
    <source>
        <strain evidence="1 2">AK15</strain>
    </source>
</reference>
<dbReference type="PATRIC" id="fig|1056511.3.peg.226"/>
<accession>L8JK84</accession>
<sequence>MNNIAGGWTPYSTHIDDEMRHVFDQAMEGLLGVSYEPFAVSTQIVAGVNYHFLCNAKVADREGTEYAVMVTISELINAKPVINEIHKI</sequence>
<evidence type="ECO:0000313" key="1">
    <source>
        <dbReference type="EMBL" id="ELR67914.1"/>
    </source>
</evidence>
<gene>
    <name evidence="1" type="ORF">C942_00222</name>
</gene>
<dbReference type="AlphaFoldDB" id="L8JK84"/>
<proteinExistence type="predicted"/>
<dbReference type="RefSeq" id="WP_007461483.1">
    <property type="nucleotide sequence ID" value="NZ_AMZO01000001.1"/>
</dbReference>
<dbReference type="OrthoDB" id="2051973at2"/>
<evidence type="ECO:0000313" key="2">
    <source>
        <dbReference type="Proteomes" id="UP000011134"/>
    </source>
</evidence>
<dbReference type="SUPFAM" id="SSF54403">
    <property type="entry name" value="Cystatin/monellin"/>
    <property type="match status" value="1"/>
</dbReference>
<dbReference type="EMBL" id="AMZO01000001">
    <property type="protein sequence ID" value="ELR67914.1"/>
    <property type="molecule type" value="Genomic_DNA"/>
</dbReference>
<name>L8JK84_9GAMM</name>
<protein>
    <recommendedName>
        <fullName evidence="3">Cystatin domain-containing protein</fullName>
    </recommendedName>
</protein>